<comment type="caution">
    <text evidence="2">The sequence shown here is derived from an EMBL/GenBank/DDBJ whole genome shotgun (WGS) entry which is preliminary data.</text>
</comment>
<name>A0A5B7H853_PORTR</name>
<evidence type="ECO:0000313" key="3">
    <source>
        <dbReference type="Proteomes" id="UP000324222"/>
    </source>
</evidence>
<organism evidence="2 3">
    <name type="scientific">Portunus trituberculatus</name>
    <name type="common">Swimming crab</name>
    <name type="synonym">Neptunus trituberculatus</name>
    <dbReference type="NCBI Taxonomy" id="210409"/>
    <lineage>
        <taxon>Eukaryota</taxon>
        <taxon>Metazoa</taxon>
        <taxon>Ecdysozoa</taxon>
        <taxon>Arthropoda</taxon>
        <taxon>Crustacea</taxon>
        <taxon>Multicrustacea</taxon>
        <taxon>Malacostraca</taxon>
        <taxon>Eumalacostraca</taxon>
        <taxon>Eucarida</taxon>
        <taxon>Decapoda</taxon>
        <taxon>Pleocyemata</taxon>
        <taxon>Brachyura</taxon>
        <taxon>Eubrachyura</taxon>
        <taxon>Portunoidea</taxon>
        <taxon>Portunidae</taxon>
        <taxon>Portuninae</taxon>
        <taxon>Portunus</taxon>
    </lineage>
</organism>
<dbReference type="EMBL" id="VSRR010027684">
    <property type="protein sequence ID" value="MPC68340.1"/>
    <property type="molecule type" value="Genomic_DNA"/>
</dbReference>
<sequence>MGYLVPMWTSRFKKRPHMIRMFVHDRAETPIGPAREEQASHVGGGAEPISTEDSAVPPQPANYAHRSPTHYLLRLLHTNRPAEAFTEHTPPPVKLDDLNFLLRFVPLGYKSWYTDLFAAQRLLAAQDAPDGLNDPDSLGDNILDY</sequence>
<reference evidence="2 3" key="1">
    <citation type="submission" date="2019-05" db="EMBL/GenBank/DDBJ databases">
        <title>Another draft genome of Portunus trituberculatus and its Hox gene families provides insights of decapod evolution.</title>
        <authorList>
            <person name="Jeong J.-H."/>
            <person name="Song I."/>
            <person name="Kim S."/>
            <person name="Choi T."/>
            <person name="Kim D."/>
            <person name="Ryu S."/>
            <person name="Kim W."/>
        </authorList>
    </citation>
    <scope>NUCLEOTIDE SEQUENCE [LARGE SCALE GENOMIC DNA]</scope>
    <source>
        <tissue evidence="2">Muscle</tissue>
    </source>
</reference>
<dbReference type="Proteomes" id="UP000324222">
    <property type="component" value="Unassembled WGS sequence"/>
</dbReference>
<feature type="region of interest" description="Disordered" evidence="1">
    <location>
        <begin position="35"/>
        <end position="63"/>
    </location>
</feature>
<gene>
    <name evidence="2" type="ORF">E2C01_062540</name>
</gene>
<protein>
    <submittedName>
        <fullName evidence="2">Uncharacterized protein</fullName>
    </submittedName>
</protein>
<evidence type="ECO:0000256" key="1">
    <source>
        <dbReference type="SAM" id="MobiDB-lite"/>
    </source>
</evidence>
<evidence type="ECO:0000313" key="2">
    <source>
        <dbReference type="EMBL" id="MPC68340.1"/>
    </source>
</evidence>
<keyword evidence="3" id="KW-1185">Reference proteome</keyword>
<proteinExistence type="predicted"/>
<accession>A0A5B7H853</accession>
<dbReference type="AlphaFoldDB" id="A0A5B7H853"/>